<dbReference type="PANTHER" id="PTHR33569:SF1">
    <property type="entry name" value="UREASE"/>
    <property type="match status" value="1"/>
</dbReference>
<protein>
    <recommendedName>
        <fullName evidence="3">Urease subunit gamma</fullName>
        <ecNumber evidence="3">3.5.1.5</ecNumber>
    </recommendedName>
</protein>
<dbReference type="PANTHER" id="PTHR33569">
    <property type="entry name" value="UREASE"/>
    <property type="match status" value="1"/>
</dbReference>
<dbReference type="NCBIfam" id="NF009712">
    <property type="entry name" value="PRK13241.1"/>
    <property type="match status" value="1"/>
</dbReference>
<dbReference type="InterPro" id="IPR002026">
    <property type="entry name" value="Urease_gamma/gamma-beta_su"/>
</dbReference>
<evidence type="ECO:0000256" key="1">
    <source>
        <dbReference type="ARBA" id="ARBA00022801"/>
    </source>
</evidence>
<comment type="subcellular location">
    <subcellularLocation>
        <location evidence="3">Cytoplasm</location>
    </subcellularLocation>
</comment>
<gene>
    <name evidence="4" type="ORF">ENP47_05395</name>
</gene>
<reference evidence="4" key="1">
    <citation type="journal article" date="2020" name="mSystems">
        <title>Genome- and Community-Level Interaction Insights into Carbon Utilization and Element Cycling Functions of Hydrothermarchaeota in Hydrothermal Sediment.</title>
        <authorList>
            <person name="Zhou Z."/>
            <person name="Liu Y."/>
            <person name="Xu W."/>
            <person name="Pan J."/>
            <person name="Luo Z.H."/>
            <person name="Li M."/>
        </authorList>
    </citation>
    <scope>NUCLEOTIDE SEQUENCE [LARGE SCALE GENOMIC DNA]</scope>
    <source>
        <strain evidence="4">SpSt-222</strain>
    </source>
</reference>
<evidence type="ECO:0000256" key="3">
    <source>
        <dbReference type="RuleBase" id="RU003850"/>
    </source>
</evidence>
<dbReference type="EC" id="3.5.1.5" evidence="3"/>
<keyword evidence="1 3" id="KW-0378">Hydrolase</keyword>
<dbReference type="GO" id="GO:0005737">
    <property type="term" value="C:cytoplasm"/>
    <property type="evidence" value="ECO:0007669"/>
    <property type="project" value="UniProtKB-SubCell"/>
</dbReference>
<dbReference type="CDD" id="cd00390">
    <property type="entry name" value="Urease_gamma"/>
    <property type="match status" value="1"/>
</dbReference>
<organism evidence="4">
    <name type="scientific">Thermomicrobium roseum</name>
    <dbReference type="NCBI Taxonomy" id="500"/>
    <lineage>
        <taxon>Bacteria</taxon>
        <taxon>Pseudomonadati</taxon>
        <taxon>Thermomicrobiota</taxon>
        <taxon>Thermomicrobia</taxon>
        <taxon>Thermomicrobiales</taxon>
        <taxon>Thermomicrobiaceae</taxon>
        <taxon>Thermomicrobium</taxon>
    </lineage>
</organism>
<dbReference type="Gene3D" id="3.30.280.10">
    <property type="entry name" value="Urease, gamma-like subunit"/>
    <property type="match status" value="1"/>
</dbReference>
<dbReference type="EMBL" id="DSJL01000010">
    <property type="protein sequence ID" value="HEF65016.1"/>
    <property type="molecule type" value="Genomic_DNA"/>
</dbReference>
<dbReference type="AlphaFoldDB" id="A0A7C1K3S0"/>
<comment type="similarity">
    <text evidence="3">Belongs to the urease gamma subunit family.</text>
</comment>
<dbReference type="InterPro" id="IPR050069">
    <property type="entry name" value="Urease_subunit"/>
</dbReference>
<name>A0A7C1K3S0_THERO</name>
<evidence type="ECO:0000313" key="4">
    <source>
        <dbReference type="EMBL" id="HEF65016.1"/>
    </source>
</evidence>
<dbReference type="GO" id="GO:0043419">
    <property type="term" value="P:urea catabolic process"/>
    <property type="evidence" value="ECO:0007669"/>
    <property type="project" value="InterPro"/>
</dbReference>
<dbReference type="Pfam" id="PF00547">
    <property type="entry name" value="Urease_gamma"/>
    <property type="match status" value="1"/>
</dbReference>
<comment type="caution">
    <text evidence="4">The sequence shown here is derived from an EMBL/GenBank/DDBJ whole genome shotgun (WGS) entry which is preliminary data.</text>
</comment>
<dbReference type="SUPFAM" id="SSF54111">
    <property type="entry name" value="Urease, gamma-subunit"/>
    <property type="match status" value="1"/>
</dbReference>
<comment type="catalytic activity">
    <reaction evidence="2 3">
        <text>urea + 2 H2O + H(+) = hydrogencarbonate + 2 NH4(+)</text>
        <dbReference type="Rhea" id="RHEA:20557"/>
        <dbReference type="ChEBI" id="CHEBI:15377"/>
        <dbReference type="ChEBI" id="CHEBI:15378"/>
        <dbReference type="ChEBI" id="CHEBI:16199"/>
        <dbReference type="ChEBI" id="CHEBI:17544"/>
        <dbReference type="ChEBI" id="CHEBI:28938"/>
        <dbReference type="EC" id="3.5.1.5"/>
    </reaction>
</comment>
<evidence type="ECO:0000256" key="2">
    <source>
        <dbReference type="ARBA" id="ARBA00047778"/>
    </source>
</evidence>
<accession>A0A7C1K3S0</accession>
<proteinExistence type="inferred from homology"/>
<sequence length="100" mass="11346">MYLTPKELDRLTVFTLAELARRRRARGIKLNYAEAAAIICDEVYEEARAGRPYEEVVAHACSLLTRDDVLPGVPEMLNVLYIDALFPDGTRLVTVRNPIR</sequence>
<dbReference type="InterPro" id="IPR036463">
    <property type="entry name" value="Urease_gamma_sf"/>
</dbReference>
<dbReference type="NCBIfam" id="TIGR00193">
    <property type="entry name" value="urease_gam"/>
    <property type="match status" value="1"/>
</dbReference>
<dbReference type="GO" id="GO:0016151">
    <property type="term" value="F:nickel cation binding"/>
    <property type="evidence" value="ECO:0007669"/>
    <property type="project" value="InterPro"/>
</dbReference>
<dbReference type="GO" id="GO:0009039">
    <property type="term" value="F:urease activity"/>
    <property type="evidence" value="ECO:0007669"/>
    <property type="project" value="UniProtKB-EC"/>
</dbReference>